<dbReference type="AlphaFoldDB" id="A0A9W4H9D7"/>
<feature type="active site" description="Proton donor" evidence="7">
    <location>
        <position position="539"/>
    </location>
</feature>
<dbReference type="GO" id="GO:0050660">
    <property type="term" value="F:flavin adenine dinucleotide binding"/>
    <property type="evidence" value="ECO:0007669"/>
    <property type="project" value="InterPro"/>
</dbReference>
<dbReference type="PROSITE" id="PS00624">
    <property type="entry name" value="GMC_OXRED_2"/>
    <property type="match status" value="1"/>
</dbReference>
<evidence type="ECO:0000313" key="12">
    <source>
        <dbReference type="Proteomes" id="UP001153618"/>
    </source>
</evidence>
<feature type="binding site" evidence="8">
    <location>
        <begin position="538"/>
        <end position="539"/>
    </location>
    <ligand>
        <name>FAD</name>
        <dbReference type="ChEBI" id="CHEBI:57692"/>
    </ligand>
</feature>
<dbReference type="InterPro" id="IPR036188">
    <property type="entry name" value="FAD/NAD-bd_sf"/>
</dbReference>
<name>A0A9W4H9D7_PENOL</name>
<evidence type="ECO:0000256" key="4">
    <source>
        <dbReference type="ARBA" id="ARBA00022490"/>
    </source>
</evidence>
<dbReference type="InterPro" id="IPR000172">
    <property type="entry name" value="GMC_OxRdtase_N"/>
</dbReference>
<keyword evidence="4" id="KW-0963">Cytoplasm</keyword>
<evidence type="ECO:0000256" key="8">
    <source>
        <dbReference type="PIRSR" id="PIRSR000137-2"/>
    </source>
</evidence>
<evidence type="ECO:0000256" key="9">
    <source>
        <dbReference type="SAM" id="SignalP"/>
    </source>
</evidence>
<keyword evidence="6" id="KW-0325">Glycoprotein</keyword>
<evidence type="ECO:0000256" key="2">
    <source>
        <dbReference type="ARBA" id="ARBA00004496"/>
    </source>
</evidence>
<keyword evidence="8" id="KW-0274">FAD</keyword>
<evidence type="ECO:0000256" key="5">
    <source>
        <dbReference type="ARBA" id="ARBA00022512"/>
    </source>
</evidence>
<dbReference type="InterPro" id="IPR012132">
    <property type="entry name" value="GMC_OxRdtase"/>
</dbReference>
<evidence type="ECO:0000256" key="6">
    <source>
        <dbReference type="ARBA" id="ARBA00023180"/>
    </source>
</evidence>
<feature type="chain" id="PRO_5040985455" description="Glucose-methanol-choline oxidoreductase N-terminal domain-containing protein" evidence="9">
    <location>
        <begin position="19"/>
        <end position="602"/>
    </location>
</feature>
<dbReference type="Pfam" id="PF00732">
    <property type="entry name" value="GMC_oxred_N"/>
    <property type="match status" value="1"/>
</dbReference>
<keyword evidence="5" id="KW-0134">Cell wall</keyword>
<dbReference type="Gene3D" id="3.50.50.60">
    <property type="entry name" value="FAD/NAD(P)-binding domain"/>
    <property type="match status" value="1"/>
</dbReference>
<dbReference type="PANTHER" id="PTHR11552">
    <property type="entry name" value="GLUCOSE-METHANOL-CHOLINE GMC OXIDOREDUCTASE"/>
    <property type="match status" value="1"/>
</dbReference>
<evidence type="ECO:0000313" key="11">
    <source>
        <dbReference type="EMBL" id="CAG7938746.1"/>
    </source>
</evidence>
<comment type="caution">
    <text evidence="11">The sequence shown here is derived from an EMBL/GenBank/DDBJ whole genome shotgun (WGS) entry which is preliminary data.</text>
</comment>
<dbReference type="Proteomes" id="UP001153618">
    <property type="component" value="Unassembled WGS sequence"/>
</dbReference>
<dbReference type="PANTHER" id="PTHR11552:SF138">
    <property type="entry name" value="DEHYDROGENASE PKFF-RELATED"/>
    <property type="match status" value="1"/>
</dbReference>
<gene>
    <name evidence="11" type="ORF">POLS_LOCUS109</name>
</gene>
<dbReference type="GO" id="GO:0005737">
    <property type="term" value="C:cytoplasm"/>
    <property type="evidence" value="ECO:0007669"/>
    <property type="project" value="UniProtKB-SubCell"/>
</dbReference>
<dbReference type="GO" id="GO:0044550">
    <property type="term" value="P:secondary metabolite biosynthetic process"/>
    <property type="evidence" value="ECO:0007669"/>
    <property type="project" value="TreeGrafter"/>
</dbReference>
<proteinExistence type="inferred from homology"/>
<feature type="domain" description="Glucose-methanol-choline oxidoreductase N-terminal" evidence="10">
    <location>
        <begin position="303"/>
        <end position="317"/>
    </location>
</feature>
<comment type="similarity">
    <text evidence="3">Belongs to the GMC oxidoreductase family.</text>
</comment>
<dbReference type="OrthoDB" id="269227at2759"/>
<sequence length="602" mass="64943">MSGIRAFLGLSLIALVSAQQSRCGINSTYDYVVVGGGNAGSVIGTRLAEAGYSVAILEAGGNYQVDLPDLQVPINQGLTGGTGLEGINKDVDWGFKTQPQPGANNREIHYARGKCLGGSTASNGLIYQRGTKGSYKAWADMVNDPTFEWENILQYFERSVRFSPPDTSKRLSNATTSYNAKVFSQSSNGSSIDVSYLNAVAPFSTWLFKALEAVGIAKVDDFNSGELLGAQYSSSTVSPSSEQRSSADYIIAGSRSSTLRVCAHTLVEKVLFDDDKHAVGVQAAYKNASVTITARKEVILSAGAFQSPQILMLSGIGPTDTLSSLHIPIVAESPGVGQNMWDHIFFGVTFPVTLDTLTRYFNDPEYQTKQVLQYLATKSGALAGGLDFIGWEKLPKEYRSEMSPSTLHDLSQFPADWPEIELISGNFFNKNYSNVALQQPKDGRQYASILAAIVAPTSRGNVTISSSSAKENPLINPNWLTTETDQQVALAAFKQIRSIWNKGPLQDIVAGPEAYPGEEVKSDEQILDAIRDSISPVWHASGTCKMGLDNDTLAVLDSKSRVRGVHRLRVVDASAFPLLPPGHPQSTVYMLAEKIASEILAA</sequence>
<keyword evidence="9" id="KW-0732">Signal</keyword>
<feature type="binding site" evidence="8">
    <location>
        <position position="267"/>
    </location>
    <ligand>
        <name>FAD</name>
        <dbReference type="ChEBI" id="CHEBI:57692"/>
    </ligand>
</feature>
<dbReference type="GO" id="GO:0016614">
    <property type="term" value="F:oxidoreductase activity, acting on CH-OH group of donors"/>
    <property type="evidence" value="ECO:0007669"/>
    <property type="project" value="InterPro"/>
</dbReference>
<dbReference type="SUPFAM" id="SSF51905">
    <property type="entry name" value="FAD/NAD(P)-binding domain"/>
    <property type="match status" value="1"/>
</dbReference>
<keyword evidence="5" id="KW-0964">Secreted</keyword>
<evidence type="ECO:0000256" key="3">
    <source>
        <dbReference type="ARBA" id="ARBA00010790"/>
    </source>
</evidence>
<organism evidence="11 12">
    <name type="scientific">Penicillium olsonii</name>
    <dbReference type="NCBI Taxonomy" id="99116"/>
    <lineage>
        <taxon>Eukaryota</taxon>
        <taxon>Fungi</taxon>
        <taxon>Dikarya</taxon>
        <taxon>Ascomycota</taxon>
        <taxon>Pezizomycotina</taxon>
        <taxon>Eurotiomycetes</taxon>
        <taxon>Eurotiomycetidae</taxon>
        <taxon>Eurotiales</taxon>
        <taxon>Aspergillaceae</taxon>
        <taxon>Penicillium</taxon>
    </lineage>
</organism>
<evidence type="ECO:0000259" key="10">
    <source>
        <dbReference type="PROSITE" id="PS00624"/>
    </source>
</evidence>
<accession>A0A9W4H9D7</accession>
<dbReference type="PIRSF" id="PIRSF000137">
    <property type="entry name" value="Alcohol_oxidase"/>
    <property type="match status" value="1"/>
</dbReference>
<feature type="active site" description="Proton acceptor" evidence="7">
    <location>
        <position position="583"/>
    </location>
</feature>
<feature type="binding site" evidence="8">
    <location>
        <begin position="584"/>
        <end position="585"/>
    </location>
    <ligand>
        <name>FAD</name>
        <dbReference type="ChEBI" id="CHEBI:57692"/>
    </ligand>
</feature>
<keyword evidence="12" id="KW-1185">Reference proteome</keyword>
<dbReference type="EMBL" id="CAJVOS010000006">
    <property type="protein sequence ID" value="CAG7938746.1"/>
    <property type="molecule type" value="Genomic_DNA"/>
</dbReference>
<reference evidence="11" key="1">
    <citation type="submission" date="2021-07" db="EMBL/GenBank/DDBJ databases">
        <authorList>
            <person name="Branca A.L. A."/>
        </authorList>
    </citation>
    <scope>NUCLEOTIDE SEQUENCE</scope>
</reference>
<dbReference type="Gene3D" id="3.30.560.10">
    <property type="entry name" value="Glucose Oxidase, domain 3"/>
    <property type="match status" value="1"/>
</dbReference>
<feature type="signal peptide" evidence="9">
    <location>
        <begin position="1"/>
        <end position="18"/>
    </location>
</feature>
<dbReference type="SUPFAM" id="SSF54373">
    <property type="entry name" value="FAD-linked reductases, C-terminal domain"/>
    <property type="match status" value="1"/>
</dbReference>
<evidence type="ECO:0000256" key="7">
    <source>
        <dbReference type="PIRSR" id="PIRSR000137-1"/>
    </source>
</evidence>
<evidence type="ECO:0000256" key="1">
    <source>
        <dbReference type="ARBA" id="ARBA00004191"/>
    </source>
</evidence>
<protein>
    <recommendedName>
        <fullName evidence="10">Glucose-methanol-choline oxidoreductase N-terminal domain-containing protein</fullName>
    </recommendedName>
</protein>
<comment type="subcellular location">
    <subcellularLocation>
        <location evidence="2">Cytoplasm</location>
    </subcellularLocation>
    <subcellularLocation>
        <location evidence="1">Secreted</location>
        <location evidence="1">Cell wall</location>
    </subcellularLocation>
</comment>
<dbReference type="Pfam" id="PF05199">
    <property type="entry name" value="GMC_oxred_C"/>
    <property type="match status" value="1"/>
</dbReference>
<comment type="cofactor">
    <cofactor evidence="8">
        <name>FAD</name>
        <dbReference type="ChEBI" id="CHEBI:57692"/>
    </cofactor>
</comment>
<dbReference type="InterPro" id="IPR007867">
    <property type="entry name" value="GMC_OxRtase_C"/>
</dbReference>
<keyword evidence="8" id="KW-0285">Flavoprotein</keyword>